<accession>A0AA39XP55</accession>
<gene>
    <name evidence="1" type="ORF">DIS24_g10616</name>
</gene>
<proteinExistence type="predicted"/>
<dbReference type="EMBL" id="JAUJDW010000119">
    <property type="protein sequence ID" value="KAK0637636.1"/>
    <property type="molecule type" value="Genomic_DNA"/>
</dbReference>
<keyword evidence="2" id="KW-1185">Reference proteome</keyword>
<dbReference type="PANTHER" id="PTHR37544">
    <property type="entry name" value="SPRAY-RELATED"/>
    <property type="match status" value="1"/>
</dbReference>
<comment type="caution">
    <text evidence="1">The sequence shown here is derived from an EMBL/GenBank/DDBJ whole genome shotgun (WGS) entry which is preliminary data.</text>
</comment>
<reference evidence="1" key="1">
    <citation type="submission" date="2023-06" db="EMBL/GenBank/DDBJ databases">
        <title>Multi-omics analyses reveal the molecular pathogenesis toolkit of Lasiodiplodia hormozganensis, a cross-kingdom pathogen.</title>
        <authorList>
            <person name="Felix C."/>
            <person name="Meneses R."/>
            <person name="Goncalves M.F.M."/>
            <person name="Tilleman L."/>
            <person name="Duarte A.S."/>
            <person name="Jorrin-Novo J.V."/>
            <person name="Van De Peer Y."/>
            <person name="Deforce D."/>
            <person name="Van Nieuwerburgh F."/>
            <person name="Esteves A.C."/>
            <person name="Alves A."/>
        </authorList>
    </citation>
    <scope>NUCLEOTIDE SEQUENCE</scope>
    <source>
        <strain evidence="1">CBS 339.90</strain>
    </source>
</reference>
<name>A0AA39XP55_9PEZI</name>
<evidence type="ECO:0000313" key="2">
    <source>
        <dbReference type="Proteomes" id="UP001175001"/>
    </source>
</evidence>
<dbReference type="Pfam" id="PF11915">
    <property type="entry name" value="DUF3433"/>
    <property type="match status" value="1"/>
</dbReference>
<organism evidence="1 2">
    <name type="scientific">Lasiodiplodia hormozganensis</name>
    <dbReference type="NCBI Taxonomy" id="869390"/>
    <lineage>
        <taxon>Eukaryota</taxon>
        <taxon>Fungi</taxon>
        <taxon>Dikarya</taxon>
        <taxon>Ascomycota</taxon>
        <taxon>Pezizomycotina</taxon>
        <taxon>Dothideomycetes</taxon>
        <taxon>Dothideomycetes incertae sedis</taxon>
        <taxon>Botryosphaeriales</taxon>
        <taxon>Botryosphaeriaceae</taxon>
        <taxon>Lasiodiplodia</taxon>
    </lineage>
</organism>
<evidence type="ECO:0000313" key="1">
    <source>
        <dbReference type="EMBL" id="KAK0637636.1"/>
    </source>
</evidence>
<dbReference type="Proteomes" id="UP001175001">
    <property type="component" value="Unassembled WGS sequence"/>
</dbReference>
<dbReference type="AlphaFoldDB" id="A0AA39XP55"/>
<dbReference type="InterPro" id="IPR021840">
    <property type="entry name" value="DUF3433"/>
</dbReference>
<sequence>MLAAQLLVGMIGDSSKILFPYHELRRKLNYTTANLFEDPLSKVTAHALCSSIRLKQYALVATGFSMLLTPFLTIVSSGLFSPEPTTRTYDSIFRLDNVLNTSTDLAAAMTKGLLGFQSRFHLNLILANNLSYPEWTYGELAFHEMTIDTIKDTDNDLSALYPDPTGLTIHATVPAIRAALDCTYVPPDFVDIFNMPGNTQITVHTAAQLSLPKECRNQTLIFYSGINEEFNTSQPFAWFGSDQGNYHGECAHTFAAFGSSLHNGSAQVMACVPVVEQVQTDTIFSLPSHRIVSATTKDTTAVPIANMTAAIFLDMWLPGGPFSSDTSATDGGNYDRTFTILLGAPGFVTLEIADFDAANAAHAKIAAAVQHLFALAYVQGLTLNARSKVPASASTVASGNISMPTMLEGQIVDPRAQMRLKQSAVSTRILEGLLGAIAVCLLVSFWLLETRKVIPEDVCSIAVAASLLAGADMLRGVPRGAEWWNDDEAVKKEVFGKDAVFSLGWWVEERQDREIGEREGNTGAVVERNGSGEARELRRRRFGIDRGRASWD</sequence>
<protein>
    <submittedName>
        <fullName evidence="1">Uncharacterized protein</fullName>
    </submittedName>
</protein>
<dbReference type="PANTHER" id="PTHR37544:SF1">
    <property type="entry name" value="PHOSPHORIBOSYLAMINOIMIDAZOLE-SUCCINOCARBOXAMIDE SYNTHASE"/>
    <property type="match status" value="1"/>
</dbReference>